<feature type="domain" description="Nudix hydrolase" evidence="18">
    <location>
        <begin position="1"/>
        <end position="129"/>
    </location>
</feature>
<evidence type="ECO:0000256" key="11">
    <source>
        <dbReference type="ARBA" id="ARBA00036904"/>
    </source>
</evidence>
<dbReference type="InterPro" id="IPR047127">
    <property type="entry name" value="MutT-like"/>
</dbReference>
<evidence type="ECO:0000256" key="17">
    <source>
        <dbReference type="RuleBase" id="RU003476"/>
    </source>
</evidence>
<comment type="catalytic activity">
    <reaction evidence="11">
        <text>8-oxo-GTP + H2O = 8-oxo-GMP + diphosphate + H(+)</text>
        <dbReference type="Rhea" id="RHEA:67616"/>
        <dbReference type="ChEBI" id="CHEBI:15377"/>
        <dbReference type="ChEBI" id="CHEBI:15378"/>
        <dbReference type="ChEBI" id="CHEBI:33019"/>
        <dbReference type="ChEBI" id="CHEBI:143553"/>
        <dbReference type="ChEBI" id="CHEBI:145694"/>
    </reaction>
</comment>
<dbReference type="Pfam" id="PF00293">
    <property type="entry name" value="NUDIX"/>
    <property type="match status" value="1"/>
</dbReference>
<dbReference type="Gene3D" id="3.90.79.10">
    <property type="entry name" value="Nucleoside Triphosphate Pyrophosphohydrolase"/>
    <property type="match status" value="1"/>
</dbReference>
<keyword evidence="6" id="KW-0227">DNA damage</keyword>
<keyword evidence="3" id="KW-0515">Mutator protein</keyword>
<comment type="caution">
    <text evidence="19">The sequence shown here is derived from an EMBL/GenBank/DDBJ whole genome shotgun (WGS) entry which is preliminary data.</text>
</comment>
<keyword evidence="20" id="KW-1185">Reference proteome</keyword>
<evidence type="ECO:0000256" key="7">
    <source>
        <dbReference type="ARBA" id="ARBA00022801"/>
    </source>
</evidence>
<sequence length="140" mass="15611">MLVVAAALARADGQWLMHRRPLEKMHGGLWEFPGGKVEASENTRQALVRELAEELDIAVDPRALEPVCFADNCATDADPSLVILLYICREWRGDPVEQEGGTIGWFWPEQALCLDRPPLDIALCERLFGKNRAGDKEGPE</sequence>
<dbReference type="PROSITE" id="PS00893">
    <property type="entry name" value="NUDIX_BOX"/>
    <property type="match status" value="1"/>
</dbReference>
<dbReference type="GO" id="GO:0044715">
    <property type="term" value="F:8-oxo-dGDP phosphatase activity"/>
    <property type="evidence" value="ECO:0007669"/>
    <property type="project" value="TreeGrafter"/>
</dbReference>
<dbReference type="SUPFAM" id="SSF55811">
    <property type="entry name" value="Nudix"/>
    <property type="match status" value="1"/>
</dbReference>
<dbReference type="OrthoDB" id="9810648at2"/>
<dbReference type="GO" id="GO:0008413">
    <property type="term" value="F:8-oxo-7,8-dihydroguanosine triphosphate pyrophosphatase activity"/>
    <property type="evidence" value="ECO:0007669"/>
    <property type="project" value="TreeGrafter"/>
</dbReference>
<reference evidence="19 20" key="1">
    <citation type="submission" date="2019-12" db="EMBL/GenBank/DDBJ databases">
        <title>Genomic-based taxomic classification of the family Erythrobacteraceae.</title>
        <authorList>
            <person name="Xu L."/>
        </authorList>
    </citation>
    <scope>NUCLEOTIDE SEQUENCE [LARGE SCALE GENOMIC DNA]</scope>
    <source>
        <strain evidence="19 20">KEMB 9005-328</strain>
    </source>
</reference>
<evidence type="ECO:0000313" key="19">
    <source>
        <dbReference type="EMBL" id="MXP29224.1"/>
    </source>
</evidence>
<dbReference type="EMBL" id="WTYA01000007">
    <property type="protein sequence ID" value="MXP29224.1"/>
    <property type="molecule type" value="Genomic_DNA"/>
</dbReference>
<dbReference type="InterPro" id="IPR015797">
    <property type="entry name" value="NUDIX_hydrolase-like_dom_sf"/>
</dbReference>
<evidence type="ECO:0000256" key="10">
    <source>
        <dbReference type="ARBA" id="ARBA00035861"/>
    </source>
</evidence>
<evidence type="ECO:0000256" key="4">
    <source>
        <dbReference type="ARBA" id="ARBA00022705"/>
    </source>
</evidence>
<evidence type="ECO:0000256" key="2">
    <source>
        <dbReference type="ARBA" id="ARBA00005582"/>
    </source>
</evidence>
<keyword evidence="5" id="KW-0479">Metal-binding</keyword>
<comment type="cofactor">
    <cofactor evidence="1">
        <name>Mg(2+)</name>
        <dbReference type="ChEBI" id="CHEBI:18420"/>
    </cofactor>
</comment>
<evidence type="ECO:0000256" key="1">
    <source>
        <dbReference type="ARBA" id="ARBA00001946"/>
    </source>
</evidence>
<dbReference type="GO" id="GO:0035539">
    <property type="term" value="F:8-oxo-7,8-dihydrodeoxyguanosine triphosphate pyrophosphatase activity"/>
    <property type="evidence" value="ECO:0007669"/>
    <property type="project" value="UniProtKB-EC"/>
</dbReference>
<comment type="catalytic activity">
    <reaction evidence="10">
        <text>8-oxo-dGTP + H2O = 8-oxo-dGMP + diphosphate + H(+)</text>
        <dbReference type="Rhea" id="RHEA:31575"/>
        <dbReference type="ChEBI" id="CHEBI:15377"/>
        <dbReference type="ChEBI" id="CHEBI:15378"/>
        <dbReference type="ChEBI" id="CHEBI:33019"/>
        <dbReference type="ChEBI" id="CHEBI:63224"/>
        <dbReference type="ChEBI" id="CHEBI:77896"/>
        <dbReference type="EC" id="3.6.1.55"/>
    </reaction>
</comment>
<dbReference type="AlphaFoldDB" id="A0A845AHX3"/>
<evidence type="ECO:0000256" key="6">
    <source>
        <dbReference type="ARBA" id="ARBA00022763"/>
    </source>
</evidence>
<protein>
    <recommendedName>
        <fullName evidence="13">8-oxo-dGTP diphosphatase</fullName>
        <ecNumber evidence="12">3.6.1.55</ecNumber>
    </recommendedName>
    <alternativeName>
        <fullName evidence="16">7,8-dihydro-8-oxoguanine-triphosphatase</fullName>
    </alternativeName>
    <alternativeName>
        <fullName evidence="15">Mutator protein MutT</fullName>
    </alternativeName>
    <alternativeName>
        <fullName evidence="14">dGTP pyrophosphohydrolase</fullName>
    </alternativeName>
</protein>
<dbReference type="PANTHER" id="PTHR47707:SF1">
    <property type="entry name" value="NUDIX HYDROLASE FAMILY PROTEIN"/>
    <property type="match status" value="1"/>
</dbReference>
<evidence type="ECO:0000256" key="9">
    <source>
        <dbReference type="ARBA" id="ARBA00023204"/>
    </source>
</evidence>
<evidence type="ECO:0000256" key="3">
    <source>
        <dbReference type="ARBA" id="ARBA00022457"/>
    </source>
</evidence>
<dbReference type="PROSITE" id="PS51462">
    <property type="entry name" value="NUDIX"/>
    <property type="match status" value="1"/>
</dbReference>
<keyword evidence="4" id="KW-0235">DNA replication</keyword>
<comment type="similarity">
    <text evidence="2 17">Belongs to the Nudix hydrolase family.</text>
</comment>
<keyword evidence="8" id="KW-0460">Magnesium</keyword>
<dbReference type="GO" id="GO:0046872">
    <property type="term" value="F:metal ion binding"/>
    <property type="evidence" value="ECO:0007669"/>
    <property type="project" value="UniProtKB-KW"/>
</dbReference>
<dbReference type="InterPro" id="IPR020476">
    <property type="entry name" value="Nudix_hydrolase"/>
</dbReference>
<accession>A0A845AHX3</accession>
<evidence type="ECO:0000259" key="18">
    <source>
        <dbReference type="PROSITE" id="PS51462"/>
    </source>
</evidence>
<dbReference type="GO" id="GO:0006260">
    <property type="term" value="P:DNA replication"/>
    <property type="evidence" value="ECO:0007669"/>
    <property type="project" value="UniProtKB-KW"/>
</dbReference>
<dbReference type="PANTHER" id="PTHR47707">
    <property type="entry name" value="8-OXO-DGTP DIPHOSPHATASE"/>
    <property type="match status" value="1"/>
</dbReference>
<evidence type="ECO:0000256" key="13">
    <source>
        <dbReference type="ARBA" id="ARBA00040794"/>
    </source>
</evidence>
<evidence type="ECO:0000256" key="14">
    <source>
        <dbReference type="ARBA" id="ARBA00041592"/>
    </source>
</evidence>
<dbReference type="GO" id="GO:0006281">
    <property type="term" value="P:DNA repair"/>
    <property type="evidence" value="ECO:0007669"/>
    <property type="project" value="UniProtKB-KW"/>
</dbReference>
<dbReference type="EC" id="3.6.1.55" evidence="12"/>
<evidence type="ECO:0000256" key="16">
    <source>
        <dbReference type="ARBA" id="ARBA00042798"/>
    </source>
</evidence>
<evidence type="ECO:0000256" key="15">
    <source>
        <dbReference type="ARBA" id="ARBA00041979"/>
    </source>
</evidence>
<evidence type="ECO:0000256" key="5">
    <source>
        <dbReference type="ARBA" id="ARBA00022723"/>
    </source>
</evidence>
<dbReference type="InterPro" id="IPR020084">
    <property type="entry name" value="NUDIX_hydrolase_CS"/>
</dbReference>
<dbReference type="Proteomes" id="UP000439780">
    <property type="component" value="Unassembled WGS sequence"/>
</dbReference>
<evidence type="ECO:0000256" key="12">
    <source>
        <dbReference type="ARBA" id="ARBA00038905"/>
    </source>
</evidence>
<evidence type="ECO:0000313" key="20">
    <source>
        <dbReference type="Proteomes" id="UP000439780"/>
    </source>
</evidence>
<keyword evidence="9" id="KW-0234">DNA repair</keyword>
<evidence type="ECO:0000256" key="8">
    <source>
        <dbReference type="ARBA" id="ARBA00022842"/>
    </source>
</evidence>
<dbReference type="GO" id="GO:0044716">
    <property type="term" value="F:8-oxo-GDP phosphatase activity"/>
    <property type="evidence" value="ECO:0007669"/>
    <property type="project" value="TreeGrafter"/>
</dbReference>
<proteinExistence type="inferred from homology"/>
<organism evidence="19 20">
    <name type="scientific">Qipengyuania algicida</name>
    <dbReference type="NCBI Taxonomy" id="1836209"/>
    <lineage>
        <taxon>Bacteria</taxon>
        <taxon>Pseudomonadati</taxon>
        <taxon>Pseudomonadota</taxon>
        <taxon>Alphaproteobacteria</taxon>
        <taxon>Sphingomonadales</taxon>
        <taxon>Erythrobacteraceae</taxon>
        <taxon>Qipengyuania</taxon>
    </lineage>
</organism>
<keyword evidence="7 17" id="KW-0378">Hydrolase</keyword>
<gene>
    <name evidence="19" type="ORF">GRI58_10365</name>
</gene>
<dbReference type="PRINTS" id="PR00502">
    <property type="entry name" value="NUDIXFAMILY"/>
</dbReference>
<dbReference type="InterPro" id="IPR000086">
    <property type="entry name" value="NUDIX_hydrolase_dom"/>
</dbReference>
<name>A0A845AHX3_9SPHN</name>